<name>A0A8S5TN69_9CAUD</name>
<protein>
    <submittedName>
        <fullName evidence="1">Uncharacterized protein</fullName>
    </submittedName>
</protein>
<evidence type="ECO:0000313" key="1">
    <source>
        <dbReference type="EMBL" id="DAF64576.1"/>
    </source>
</evidence>
<proteinExistence type="predicted"/>
<reference evidence="1" key="1">
    <citation type="journal article" date="2021" name="Proc. Natl. Acad. Sci. U.S.A.">
        <title>A Catalog of Tens of Thousands of Viruses from Human Metagenomes Reveals Hidden Associations with Chronic Diseases.</title>
        <authorList>
            <person name="Tisza M.J."/>
            <person name="Buck C.B."/>
        </authorList>
    </citation>
    <scope>NUCLEOTIDE SEQUENCE</scope>
    <source>
        <strain evidence="1">CtFH16</strain>
    </source>
</reference>
<dbReference type="EMBL" id="BK032863">
    <property type="protein sequence ID" value="DAF64576.1"/>
    <property type="molecule type" value="Genomic_DNA"/>
</dbReference>
<accession>A0A8S5TN69</accession>
<organism evidence="1">
    <name type="scientific">Siphoviridae sp. ctFH16</name>
    <dbReference type="NCBI Taxonomy" id="2827817"/>
    <lineage>
        <taxon>Viruses</taxon>
        <taxon>Duplodnaviria</taxon>
        <taxon>Heunggongvirae</taxon>
        <taxon>Uroviricota</taxon>
        <taxon>Caudoviricetes</taxon>
    </lineage>
</organism>
<sequence>MIEAFCISLRFNYRYPVRGRKRMHPSKRLSFP</sequence>